<evidence type="ECO:0000313" key="8">
    <source>
        <dbReference type="EMBL" id="QDH23093.1"/>
    </source>
</evidence>
<dbReference type="InterPro" id="IPR020471">
    <property type="entry name" value="AKR"/>
</dbReference>
<feature type="binding site" evidence="5">
    <location>
        <position position="110"/>
    </location>
    <ligand>
        <name>substrate</name>
    </ligand>
</feature>
<dbReference type="FunFam" id="3.20.20.100:FF:000002">
    <property type="entry name" value="2,5-diketo-D-gluconic acid reductase A"/>
    <property type="match status" value="1"/>
</dbReference>
<keyword evidence="9" id="KW-1185">Reference proteome</keyword>
<dbReference type="PROSITE" id="PS00798">
    <property type="entry name" value="ALDOKETO_REDUCTASE_1"/>
    <property type="match status" value="1"/>
</dbReference>
<dbReference type="InterPro" id="IPR018170">
    <property type="entry name" value="Aldo/ket_reductase_CS"/>
</dbReference>
<dbReference type="PANTHER" id="PTHR43827:SF3">
    <property type="entry name" value="NADP-DEPENDENT OXIDOREDUCTASE DOMAIN-CONTAINING PROTEIN"/>
    <property type="match status" value="1"/>
</dbReference>
<dbReference type="SUPFAM" id="SSF51430">
    <property type="entry name" value="NAD(P)-linked oxidoreductase"/>
    <property type="match status" value="1"/>
</dbReference>
<dbReference type="Pfam" id="PF00248">
    <property type="entry name" value="Aldo_ket_red"/>
    <property type="match status" value="1"/>
</dbReference>
<dbReference type="InterPro" id="IPR023210">
    <property type="entry name" value="NADP_OxRdtase_dom"/>
</dbReference>
<dbReference type="InterPro" id="IPR036812">
    <property type="entry name" value="NAD(P)_OxRdtase_dom_sf"/>
</dbReference>
<name>A0A4Y6UZD1_SACBS</name>
<evidence type="ECO:0000256" key="6">
    <source>
        <dbReference type="PIRSR" id="PIRSR000097-3"/>
    </source>
</evidence>
<comment type="similarity">
    <text evidence="1">Belongs to the aldo/keto reductase family.</text>
</comment>
<organism evidence="8 9">
    <name type="scientific">Saccharibacillus brassicae</name>
    <dbReference type="NCBI Taxonomy" id="2583377"/>
    <lineage>
        <taxon>Bacteria</taxon>
        <taxon>Bacillati</taxon>
        <taxon>Bacillota</taxon>
        <taxon>Bacilli</taxon>
        <taxon>Bacillales</taxon>
        <taxon>Paenibacillaceae</taxon>
        <taxon>Saccharibacillus</taxon>
    </lineage>
</organism>
<proteinExistence type="inferred from homology"/>
<evidence type="ECO:0000256" key="1">
    <source>
        <dbReference type="ARBA" id="ARBA00007905"/>
    </source>
</evidence>
<dbReference type="PRINTS" id="PR00069">
    <property type="entry name" value="ALDKETRDTASE"/>
</dbReference>
<accession>A0A4Y6UZD1</accession>
<dbReference type="PIRSF" id="PIRSF000097">
    <property type="entry name" value="AKR"/>
    <property type="match status" value="1"/>
</dbReference>
<evidence type="ECO:0000256" key="2">
    <source>
        <dbReference type="ARBA" id="ARBA00022857"/>
    </source>
</evidence>
<feature type="active site" description="Proton donor" evidence="4">
    <location>
        <position position="52"/>
    </location>
</feature>
<evidence type="ECO:0000256" key="3">
    <source>
        <dbReference type="ARBA" id="ARBA00023002"/>
    </source>
</evidence>
<feature type="site" description="Lowers pKa of active site Tyr" evidence="6">
    <location>
        <position position="77"/>
    </location>
</feature>
<gene>
    <name evidence="8" type="ORF">FFV09_20885</name>
</gene>
<protein>
    <submittedName>
        <fullName evidence="8">Aldo/keto reductase</fullName>
    </submittedName>
</protein>
<dbReference type="CDD" id="cd19071">
    <property type="entry name" value="AKR_AKR1-5-like"/>
    <property type="match status" value="1"/>
</dbReference>
<dbReference type="Proteomes" id="UP000316968">
    <property type="component" value="Chromosome"/>
</dbReference>
<feature type="domain" description="NADP-dependent oxidoreductase" evidence="7">
    <location>
        <begin position="16"/>
        <end position="261"/>
    </location>
</feature>
<keyword evidence="2" id="KW-0521">NADP</keyword>
<dbReference type="GO" id="GO:0016616">
    <property type="term" value="F:oxidoreductase activity, acting on the CH-OH group of donors, NAD or NADP as acceptor"/>
    <property type="evidence" value="ECO:0007669"/>
    <property type="project" value="UniProtKB-ARBA"/>
</dbReference>
<dbReference type="OrthoDB" id="9804790at2"/>
<reference evidence="8 9" key="1">
    <citation type="submission" date="2019-06" db="EMBL/GenBank/DDBJ databases">
        <title>Saccharibacillus brassicae sp. nov., an endophytic bacterium isolated from Chinese cabbage seeds (Brassica pekinensis).</title>
        <authorList>
            <person name="Jiang L."/>
            <person name="Lee J."/>
            <person name="Kim S.W."/>
        </authorList>
    </citation>
    <scope>NUCLEOTIDE SEQUENCE [LARGE SCALE GENOMIC DNA]</scope>
    <source>
        <strain evidence="9">KCTC 43072 / ATSA2</strain>
    </source>
</reference>
<evidence type="ECO:0000256" key="4">
    <source>
        <dbReference type="PIRSR" id="PIRSR000097-1"/>
    </source>
</evidence>
<dbReference type="AlphaFoldDB" id="A0A4Y6UZD1"/>
<dbReference type="Gene3D" id="3.20.20.100">
    <property type="entry name" value="NADP-dependent oxidoreductase domain"/>
    <property type="match status" value="1"/>
</dbReference>
<evidence type="ECO:0000256" key="5">
    <source>
        <dbReference type="PIRSR" id="PIRSR000097-2"/>
    </source>
</evidence>
<dbReference type="EMBL" id="CP041217">
    <property type="protein sequence ID" value="QDH23093.1"/>
    <property type="molecule type" value="Genomic_DNA"/>
</dbReference>
<evidence type="ECO:0000259" key="7">
    <source>
        <dbReference type="Pfam" id="PF00248"/>
    </source>
</evidence>
<keyword evidence="3" id="KW-0560">Oxidoreductase</keyword>
<dbReference type="KEGG" id="saca:FFV09_20885"/>
<evidence type="ECO:0000313" key="9">
    <source>
        <dbReference type="Proteomes" id="UP000316968"/>
    </source>
</evidence>
<dbReference type="RefSeq" id="WP_141449630.1">
    <property type="nucleotide sequence ID" value="NZ_CP041217.1"/>
</dbReference>
<dbReference type="PANTHER" id="PTHR43827">
    <property type="entry name" value="2,5-DIKETO-D-GLUCONIC ACID REDUCTASE"/>
    <property type="match status" value="1"/>
</dbReference>
<sequence length="288" mass="32762">MKRSVTAGNGVEIPQIGFGIYKIKQGAGEDFDKTILAAIQAGYRHFDTARIYGNEAALGSAIDRSKIPREQFFLTSKAWTTELGYTRTRKAFEQSCRKLGTNVLDMYLIHFAGPGYVEAWKAIEELYEEGRIRVIGVANFEIEHLERLMQQAQIPPMLNQIETHPEFQQSPLRAYMERHHILHEAWAPLGQGSRTLLENKELTAIAAAHDCTTAQIILAWHLHRGTIVIPKSSHPVRMRENIQSVNIVLTPGELERIAQLDTKTRYSANPTGFQIHPLFVQTMKWFVR</sequence>